<evidence type="ECO:0000256" key="7">
    <source>
        <dbReference type="SAM" id="MobiDB-lite"/>
    </source>
</evidence>
<dbReference type="SMART" id="SM00066">
    <property type="entry name" value="GAL4"/>
    <property type="match status" value="1"/>
</dbReference>
<dbReference type="InterPro" id="IPR001138">
    <property type="entry name" value="Zn2Cys6_DnaBD"/>
</dbReference>
<protein>
    <recommendedName>
        <fullName evidence="8">Zn(2)-C6 fungal-type domain-containing protein</fullName>
    </recommendedName>
</protein>
<dbReference type="GO" id="GO:0009893">
    <property type="term" value="P:positive regulation of metabolic process"/>
    <property type="evidence" value="ECO:0007669"/>
    <property type="project" value="UniProtKB-ARBA"/>
</dbReference>
<dbReference type="PANTHER" id="PTHR47338:SF5">
    <property type="entry name" value="ZN(II)2CYS6 TRANSCRIPTION FACTOR (EUROFUNG)"/>
    <property type="match status" value="1"/>
</dbReference>
<reference evidence="9 10" key="1">
    <citation type="submission" date="2016-12" db="EMBL/GenBank/DDBJ databases">
        <title>The genomes of Aspergillus section Nigri reveals drivers in fungal speciation.</title>
        <authorList>
            <consortium name="DOE Joint Genome Institute"/>
            <person name="Vesth T.C."/>
            <person name="Nybo J."/>
            <person name="Theobald S."/>
            <person name="Brandl J."/>
            <person name="Frisvad J.C."/>
            <person name="Nielsen K.F."/>
            <person name="Lyhne E.K."/>
            <person name="Kogle M.E."/>
            <person name="Kuo A."/>
            <person name="Riley R."/>
            <person name="Clum A."/>
            <person name="Nolan M."/>
            <person name="Lipzen A."/>
            <person name="Salamov A."/>
            <person name="Henrissat B."/>
            <person name="Wiebenga A."/>
            <person name="De Vries R.P."/>
            <person name="Grigoriev I.V."/>
            <person name="Mortensen U.H."/>
            <person name="Andersen M.R."/>
            <person name="Baker S.E."/>
        </authorList>
    </citation>
    <scope>NUCLEOTIDE SEQUENCE [LARGE SCALE GENOMIC DNA]</scope>
    <source>
        <strain evidence="9 10">IBT 23096</strain>
    </source>
</reference>
<dbReference type="PROSITE" id="PS00463">
    <property type="entry name" value="ZN2_CY6_FUNGAL_1"/>
    <property type="match status" value="1"/>
</dbReference>
<keyword evidence="5" id="KW-0804">Transcription</keyword>
<keyword evidence="10" id="KW-1185">Reference proteome</keyword>
<feature type="compositionally biased region" description="Polar residues" evidence="7">
    <location>
        <begin position="183"/>
        <end position="194"/>
    </location>
</feature>
<feature type="region of interest" description="Disordered" evidence="7">
    <location>
        <begin position="124"/>
        <end position="170"/>
    </location>
</feature>
<dbReference type="OrthoDB" id="10261408at2759"/>
<dbReference type="AlphaFoldDB" id="A0A2I2GQQ4"/>
<dbReference type="VEuPathDB" id="FungiDB:P170DRAFT_35635"/>
<evidence type="ECO:0000259" key="8">
    <source>
        <dbReference type="PROSITE" id="PS50048"/>
    </source>
</evidence>
<feature type="region of interest" description="Disordered" evidence="7">
    <location>
        <begin position="88"/>
        <end position="109"/>
    </location>
</feature>
<sequence>MSPSKTPRPSRITIACNSCRTRKQKCSGKRPVCTQCSQHNRRCDWPEQLKRGPAKGYIEVLEHRLHETENALLMVLSRISDEQFLSVSERDQSNYLPSPRQEKKGTEYWKEFPLDTADNIRRWQYDNHDNGPTESSNGEQNSRSRTADNRATVAPSDMSSPKTTSGLNIRRGIFIPESISNPRQRSFLTGTHNTPRPAWNMPPTLPTGQRGNGESSQPTTPVFQQNGSLLKTHEQFSASDTPREPSQWSEAPSFKFQEQFLW</sequence>
<feature type="domain" description="Zn(2)-C6 fungal-type" evidence="8">
    <location>
        <begin position="15"/>
        <end position="45"/>
    </location>
</feature>
<dbReference type="Pfam" id="PF00172">
    <property type="entry name" value="Zn_clus"/>
    <property type="match status" value="1"/>
</dbReference>
<proteinExistence type="predicted"/>
<feature type="compositionally biased region" description="Basic and acidic residues" evidence="7">
    <location>
        <begin position="100"/>
        <end position="109"/>
    </location>
</feature>
<evidence type="ECO:0000313" key="10">
    <source>
        <dbReference type="Proteomes" id="UP000234275"/>
    </source>
</evidence>
<dbReference type="Gene3D" id="4.10.240.10">
    <property type="entry name" value="Zn(2)-C6 fungal-type DNA-binding domain"/>
    <property type="match status" value="1"/>
</dbReference>
<keyword evidence="2" id="KW-0479">Metal-binding</keyword>
<evidence type="ECO:0000256" key="2">
    <source>
        <dbReference type="ARBA" id="ARBA00022723"/>
    </source>
</evidence>
<gene>
    <name evidence="9" type="ORF">P170DRAFT_35635</name>
</gene>
<keyword evidence="4" id="KW-0238">DNA-binding</keyword>
<dbReference type="EMBL" id="MSFO01000001">
    <property type="protein sequence ID" value="PLB55210.1"/>
    <property type="molecule type" value="Genomic_DNA"/>
</dbReference>
<dbReference type="GO" id="GO:0008270">
    <property type="term" value="F:zinc ion binding"/>
    <property type="evidence" value="ECO:0007669"/>
    <property type="project" value="InterPro"/>
</dbReference>
<evidence type="ECO:0000256" key="6">
    <source>
        <dbReference type="ARBA" id="ARBA00023242"/>
    </source>
</evidence>
<keyword evidence="3" id="KW-0805">Transcription regulation</keyword>
<evidence type="ECO:0000256" key="5">
    <source>
        <dbReference type="ARBA" id="ARBA00023163"/>
    </source>
</evidence>
<dbReference type="PROSITE" id="PS50048">
    <property type="entry name" value="ZN2_CY6_FUNGAL_2"/>
    <property type="match status" value="1"/>
</dbReference>
<dbReference type="SUPFAM" id="SSF57701">
    <property type="entry name" value="Zn2/Cys6 DNA-binding domain"/>
    <property type="match status" value="1"/>
</dbReference>
<dbReference type="GO" id="GO:0000981">
    <property type="term" value="F:DNA-binding transcription factor activity, RNA polymerase II-specific"/>
    <property type="evidence" value="ECO:0007669"/>
    <property type="project" value="InterPro"/>
</dbReference>
<dbReference type="InterPro" id="IPR050815">
    <property type="entry name" value="TF_fung"/>
</dbReference>
<dbReference type="GO" id="GO:0003677">
    <property type="term" value="F:DNA binding"/>
    <property type="evidence" value="ECO:0007669"/>
    <property type="project" value="UniProtKB-KW"/>
</dbReference>
<feature type="compositionally biased region" description="Polar residues" evidence="7">
    <location>
        <begin position="132"/>
        <end position="144"/>
    </location>
</feature>
<dbReference type="RefSeq" id="XP_024710512.1">
    <property type="nucleotide sequence ID" value="XM_024844144.1"/>
</dbReference>
<evidence type="ECO:0000313" key="9">
    <source>
        <dbReference type="EMBL" id="PLB55210.1"/>
    </source>
</evidence>
<feature type="compositionally biased region" description="Polar residues" evidence="7">
    <location>
        <begin position="206"/>
        <end position="250"/>
    </location>
</feature>
<keyword evidence="6" id="KW-0539">Nucleus</keyword>
<comment type="caution">
    <text evidence="9">The sequence shown here is derived from an EMBL/GenBank/DDBJ whole genome shotgun (WGS) entry which is preliminary data.</text>
</comment>
<name>A0A2I2GQQ4_9EURO</name>
<dbReference type="GO" id="GO:0005634">
    <property type="term" value="C:nucleus"/>
    <property type="evidence" value="ECO:0007669"/>
    <property type="project" value="UniProtKB-SubCell"/>
</dbReference>
<comment type="subcellular location">
    <subcellularLocation>
        <location evidence="1">Nucleus</location>
    </subcellularLocation>
</comment>
<dbReference type="PANTHER" id="PTHR47338">
    <property type="entry name" value="ZN(II)2CYS6 TRANSCRIPTION FACTOR (EUROFUNG)-RELATED"/>
    <property type="match status" value="1"/>
</dbReference>
<evidence type="ECO:0000256" key="1">
    <source>
        <dbReference type="ARBA" id="ARBA00004123"/>
    </source>
</evidence>
<dbReference type="InterPro" id="IPR036864">
    <property type="entry name" value="Zn2-C6_fun-type_DNA-bd_sf"/>
</dbReference>
<feature type="region of interest" description="Disordered" evidence="7">
    <location>
        <begin position="183"/>
        <end position="252"/>
    </location>
</feature>
<feature type="compositionally biased region" description="Polar residues" evidence="7">
    <location>
        <begin position="157"/>
        <end position="167"/>
    </location>
</feature>
<accession>A0A2I2GQQ4</accession>
<dbReference type="Proteomes" id="UP000234275">
    <property type="component" value="Unassembled WGS sequence"/>
</dbReference>
<dbReference type="CDD" id="cd00067">
    <property type="entry name" value="GAL4"/>
    <property type="match status" value="1"/>
</dbReference>
<dbReference type="GeneID" id="36551844"/>
<evidence type="ECO:0000256" key="3">
    <source>
        <dbReference type="ARBA" id="ARBA00023015"/>
    </source>
</evidence>
<evidence type="ECO:0000256" key="4">
    <source>
        <dbReference type="ARBA" id="ARBA00023125"/>
    </source>
</evidence>
<organism evidence="9 10">
    <name type="scientific">Aspergillus steynii IBT 23096</name>
    <dbReference type="NCBI Taxonomy" id="1392250"/>
    <lineage>
        <taxon>Eukaryota</taxon>
        <taxon>Fungi</taxon>
        <taxon>Dikarya</taxon>
        <taxon>Ascomycota</taxon>
        <taxon>Pezizomycotina</taxon>
        <taxon>Eurotiomycetes</taxon>
        <taxon>Eurotiomycetidae</taxon>
        <taxon>Eurotiales</taxon>
        <taxon>Aspergillaceae</taxon>
        <taxon>Aspergillus</taxon>
        <taxon>Aspergillus subgen. Circumdati</taxon>
    </lineage>
</organism>